<dbReference type="AlphaFoldDB" id="A0A239H199"/>
<feature type="transmembrane region" description="Helical" evidence="1">
    <location>
        <begin position="20"/>
        <end position="40"/>
    </location>
</feature>
<dbReference type="EMBL" id="FZOT01000006">
    <property type="protein sequence ID" value="SNS75199.1"/>
    <property type="molecule type" value="Genomic_DNA"/>
</dbReference>
<gene>
    <name evidence="2" type="ORF">SAMN06265795_10643</name>
</gene>
<evidence type="ECO:0000313" key="2">
    <source>
        <dbReference type="EMBL" id="SNS75199.1"/>
    </source>
</evidence>
<keyword evidence="1" id="KW-1133">Transmembrane helix</keyword>
<accession>A0A239H199</accession>
<protein>
    <recommendedName>
        <fullName evidence="4">DUF4845 domain-containing protein</fullName>
    </recommendedName>
</protein>
<proteinExistence type="predicted"/>
<keyword evidence="1" id="KW-0472">Membrane</keyword>
<evidence type="ECO:0000313" key="3">
    <source>
        <dbReference type="Proteomes" id="UP000198284"/>
    </source>
</evidence>
<keyword evidence="1" id="KW-0812">Transmembrane</keyword>
<dbReference type="Proteomes" id="UP000198284">
    <property type="component" value="Unassembled WGS sequence"/>
</dbReference>
<dbReference type="OrthoDB" id="9133279at2"/>
<dbReference type="InterPro" id="IPR032314">
    <property type="entry name" value="DUF4845"/>
</dbReference>
<dbReference type="Pfam" id="PF16137">
    <property type="entry name" value="DUF4845"/>
    <property type="match status" value="1"/>
</dbReference>
<name>A0A239H199_9BURK</name>
<reference evidence="2 3" key="1">
    <citation type="submission" date="2017-06" db="EMBL/GenBank/DDBJ databases">
        <authorList>
            <person name="Kim H.J."/>
            <person name="Triplett B.A."/>
        </authorList>
    </citation>
    <scope>NUCLEOTIDE SEQUENCE [LARGE SCALE GENOMIC DNA]</scope>
    <source>
        <strain evidence="2 3">U15</strain>
    </source>
</reference>
<keyword evidence="3" id="KW-1185">Reference proteome</keyword>
<evidence type="ECO:0000256" key="1">
    <source>
        <dbReference type="SAM" id="Phobius"/>
    </source>
</evidence>
<evidence type="ECO:0008006" key="4">
    <source>
        <dbReference type="Google" id="ProtNLM"/>
    </source>
</evidence>
<sequence length="132" mass="13831">MDSLSKAVGRSGHQSGLSLVGFLLTAMVVGALAVLALRIVPTITEYMAVKKAITSAKASANSAREIQAAFDRQRDAGYIESVSGKDLEITRSASGFEVSVAYQRKIGLIGPASLVLDYVASTDGRASKAERP</sequence>
<organism evidence="2 3">
    <name type="scientific">Noviherbaspirillum humi</name>
    <dbReference type="NCBI Taxonomy" id="1688639"/>
    <lineage>
        <taxon>Bacteria</taxon>
        <taxon>Pseudomonadati</taxon>
        <taxon>Pseudomonadota</taxon>
        <taxon>Betaproteobacteria</taxon>
        <taxon>Burkholderiales</taxon>
        <taxon>Oxalobacteraceae</taxon>
        <taxon>Noviherbaspirillum</taxon>
    </lineage>
</organism>